<comment type="caution">
    <text evidence="1">The sequence shown here is derived from an EMBL/GenBank/DDBJ whole genome shotgun (WGS) entry which is preliminary data.</text>
</comment>
<dbReference type="EMBL" id="AAPJ01000001">
    <property type="protein sequence ID" value="EAS51750.1"/>
    <property type="molecule type" value="Genomic_DNA"/>
</dbReference>
<organism evidence="1 2">
    <name type="scientific">Aurantimonas manganoxydans (strain ATCC BAA-1229 / DSM 21871 / SI85-9A1)</name>
    <dbReference type="NCBI Taxonomy" id="287752"/>
    <lineage>
        <taxon>Bacteria</taxon>
        <taxon>Pseudomonadati</taxon>
        <taxon>Pseudomonadota</taxon>
        <taxon>Alphaproteobacteria</taxon>
        <taxon>Hyphomicrobiales</taxon>
        <taxon>Aurantimonadaceae</taxon>
        <taxon>Aurantimonas</taxon>
    </lineage>
</organism>
<reference evidence="1 2" key="1">
    <citation type="journal article" date="2008" name="Appl. Environ. Microbiol.">
        <title>Genomic insights into Mn(II) oxidation by the marine alphaproteobacterium Aurantimonas sp. strain SI85-9A1.</title>
        <authorList>
            <person name="Dick G.J."/>
            <person name="Podell S."/>
            <person name="Johnson H.A."/>
            <person name="Rivera-Espinoza Y."/>
            <person name="Bernier-Latmani R."/>
            <person name="McCarthy J.K."/>
            <person name="Torpey J.W."/>
            <person name="Clement B.G."/>
            <person name="Gaasterland T."/>
            <person name="Tebo B.M."/>
        </authorList>
    </citation>
    <scope>NUCLEOTIDE SEQUENCE [LARGE SCALE GENOMIC DNA]</scope>
    <source>
        <strain evidence="1 2">SI85-9A1</strain>
    </source>
</reference>
<dbReference type="HOGENOM" id="CLU_1617151_0_0_5"/>
<gene>
    <name evidence="1" type="ORF">SI859A1_02566</name>
</gene>
<dbReference type="Proteomes" id="UP000000321">
    <property type="component" value="Unassembled WGS sequence"/>
</dbReference>
<dbReference type="BioCyc" id="AURANTIMONAS:SI859A1_02566-MONOMER"/>
<accession>Q1YLI1</accession>
<keyword evidence="2" id="KW-1185">Reference proteome</keyword>
<proteinExistence type="predicted"/>
<evidence type="ECO:0000313" key="1">
    <source>
        <dbReference type="EMBL" id="EAS51750.1"/>
    </source>
</evidence>
<sequence length="164" mass="17504">MPPASVADGLALEEFFAGPSHSKGSVTTALFFTEDFTANFSGTRQDGRLLLDEQFSFPDGDRLQRWDLGMTSPGLYTGTVRTEGDDGELSPPVAVSGRLAPNGVVLDYDGYAPGGGDTLLHFRHRMTRQSDGTVANHVSVSKFGIPLATSDVVFAKDKAALDIH</sequence>
<name>Q1YLI1_AURMS</name>
<evidence type="ECO:0000313" key="2">
    <source>
        <dbReference type="Proteomes" id="UP000000321"/>
    </source>
</evidence>
<dbReference type="Pfam" id="PF12915">
    <property type="entry name" value="DUF3833"/>
    <property type="match status" value="1"/>
</dbReference>
<dbReference type="InterPro" id="IPR024409">
    <property type="entry name" value="DUF3833"/>
</dbReference>
<protein>
    <submittedName>
        <fullName evidence="1">Uncharacterized protein</fullName>
    </submittedName>
</protein>
<dbReference type="AlphaFoldDB" id="Q1YLI1"/>